<evidence type="ECO:0000313" key="2">
    <source>
        <dbReference type="EMBL" id="CAI9599653.1"/>
    </source>
</evidence>
<organism evidence="2 3">
    <name type="scientific">Staurois parvus</name>
    <dbReference type="NCBI Taxonomy" id="386267"/>
    <lineage>
        <taxon>Eukaryota</taxon>
        <taxon>Metazoa</taxon>
        <taxon>Chordata</taxon>
        <taxon>Craniata</taxon>
        <taxon>Vertebrata</taxon>
        <taxon>Euteleostomi</taxon>
        <taxon>Amphibia</taxon>
        <taxon>Batrachia</taxon>
        <taxon>Anura</taxon>
        <taxon>Neobatrachia</taxon>
        <taxon>Ranoidea</taxon>
        <taxon>Ranidae</taxon>
        <taxon>Staurois</taxon>
    </lineage>
</organism>
<feature type="region of interest" description="Disordered" evidence="1">
    <location>
        <begin position="1"/>
        <end position="31"/>
    </location>
</feature>
<feature type="non-terminal residue" evidence="2">
    <location>
        <position position="1"/>
    </location>
</feature>
<protein>
    <submittedName>
        <fullName evidence="2">Uncharacterized protein</fullName>
    </submittedName>
</protein>
<keyword evidence="3" id="KW-1185">Reference proteome</keyword>
<name>A0ABN9FRF7_9NEOB</name>
<reference evidence="2" key="1">
    <citation type="submission" date="2023-05" db="EMBL/GenBank/DDBJ databases">
        <authorList>
            <person name="Stuckert A."/>
        </authorList>
    </citation>
    <scope>NUCLEOTIDE SEQUENCE</scope>
</reference>
<proteinExistence type="predicted"/>
<dbReference type="Proteomes" id="UP001162483">
    <property type="component" value="Unassembled WGS sequence"/>
</dbReference>
<comment type="caution">
    <text evidence="2">The sequence shown here is derived from an EMBL/GenBank/DDBJ whole genome shotgun (WGS) entry which is preliminary data.</text>
</comment>
<sequence length="101" mass="11103">FPLTPNVRDILPTDPQCKGHSSTDHPYQGPLPPSIHMCPAVPPPLTCKGHYLPSRVPPHIHISRTYLPQSLTPQLRDICPAESPLNPYMPILPTAPPSCNM</sequence>
<accession>A0ABN9FRF7</accession>
<evidence type="ECO:0000313" key="3">
    <source>
        <dbReference type="Proteomes" id="UP001162483"/>
    </source>
</evidence>
<gene>
    <name evidence="2" type="ORF">SPARVUS_LOCUS12647931</name>
</gene>
<evidence type="ECO:0000256" key="1">
    <source>
        <dbReference type="SAM" id="MobiDB-lite"/>
    </source>
</evidence>
<dbReference type="EMBL" id="CATNWA010017331">
    <property type="protein sequence ID" value="CAI9599653.1"/>
    <property type="molecule type" value="Genomic_DNA"/>
</dbReference>